<reference evidence="1" key="1">
    <citation type="submission" date="2021-02" db="EMBL/GenBank/DDBJ databases">
        <authorList>
            <person name="Dougan E. K."/>
            <person name="Rhodes N."/>
            <person name="Thang M."/>
            <person name="Chan C."/>
        </authorList>
    </citation>
    <scope>NUCLEOTIDE SEQUENCE</scope>
</reference>
<dbReference type="EMBL" id="CAJNDS010002264">
    <property type="protein sequence ID" value="CAE7400686.1"/>
    <property type="molecule type" value="Genomic_DNA"/>
</dbReference>
<dbReference type="AlphaFoldDB" id="A0A812QSB0"/>
<gene>
    <name evidence="1" type="ORF">SNAT2548_LOCUS21810</name>
</gene>
<comment type="caution">
    <text evidence="1">The sequence shown here is derived from an EMBL/GenBank/DDBJ whole genome shotgun (WGS) entry which is preliminary data.</text>
</comment>
<feature type="non-terminal residue" evidence="1">
    <location>
        <position position="1"/>
    </location>
</feature>
<accession>A0A812QSB0</accession>
<dbReference type="Proteomes" id="UP000604046">
    <property type="component" value="Unassembled WGS sequence"/>
</dbReference>
<dbReference type="OrthoDB" id="424577at2759"/>
<organism evidence="1 2">
    <name type="scientific">Symbiodinium natans</name>
    <dbReference type="NCBI Taxonomy" id="878477"/>
    <lineage>
        <taxon>Eukaryota</taxon>
        <taxon>Sar</taxon>
        <taxon>Alveolata</taxon>
        <taxon>Dinophyceae</taxon>
        <taxon>Suessiales</taxon>
        <taxon>Symbiodiniaceae</taxon>
        <taxon>Symbiodinium</taxon>
    </lineage>
</organism>
<protein>
    <submittedName>
        <fullName evidence="1">Uncharacterized protein</fullName>
    </submittedName>
</protein>
<keyword evidence="2" id="KW-1185">Reference proteome</keyword>
<evidence type="ECO:0000313" key="2">
    <source>
        <dbReference type="Proteomes" id="UP000604046"/>
    </source>
</evidence>
<proteinExistence type="predicted"/>
<sequence length="350" mass="36896">MLSAHASHAFRAALGCCLASAFALVPNLQRLFTQEVQPLLPTAAIMSLFCAGNSLEETGILCLESVLGTLIALANVTVSRSLAQESQTQTLFICVGSVALVMVACLLPVSENAKMYTVGLTAYFTMDSCQSGNSTGPLPLEYLMVSLLGSVCTLSAYLMPLPGVQDPRARKGAGAAFSDIAEGCAEVITEAKSAFLGTGAGEAWRAVAQQRLSKLSERLREARYTASYRNPLVLLDPAGRFAMARKRQEAALSAAAETLDICCLLCELAARPQLAYSGDSGGSAEADLVRSAAEPAITRVVDGAADLLQNLGRSFQEGNDASERKRIRQAAQAALRDSSAAARELLLLKQ</sequence>
<evidence type="ECO:0000313" key="1">
    <source>
        <dbReference type="EMBL" id="CAE7400686.1"/>
    </source>
</evidence>
<name>A0A812QSB0_9DINO</name>